<evidence type="ECO:0000256" key="2">
    <source>
        <dbReference type="ARBA" id="ARBA00022448"/>
    </source>
</evidence>
<dbReference type="Proteomes" id="UP000177707">
    <property type="component" value="Unassembled WGS sequence"/>
</dbReference>
<evidence type="ECO:0008006" key="11">
    <source>
        <dbReference type="Google" id="ProtNLM"/>
    </source>
</evidence>
<dbReference type="GO" id="GO:0015031">
    <property type="term" value="P:protein transport"/>
    <property type="evidence" value="ECO:0007669"/>
    <property type="project" value="UniProtKB-KW"/>
</dbReference>
<evidence type="ECO:0000313" key="9">
    <source>
        <dbReference type="EMBL" id="OHB01931.1"/>
    </source>
</evidence>
<gene>
    <name evidence="9" type="ORF">A3A96_00625</name>
</gene>
<evidence type="ECO:0000256" key="5">
    <source>
        <dbReference type="ARBA" id="ARBA00022989"/>
    </source>
</evidence>
<keyword evidence="2" id="KW-0813">Transport</keyword>
<accession>A0A1G2TXA1</accession>
<keyword evidence="7 8" id="KW-0472">Membrane</keyword>
<dbReference type="EMBL" id="MHWB01000009">
    <property type="protein sequence ID" value="OHB01931.1"/>
    <property type="molecule type" value="Genomic_DNA"/>
</dbReference>
<evidence type="ECO:0000313" key="10">
    <source>
        <dbReference type="Proteomes" id="UP000177707"/>
    </source>
</evidence>
<evidence type="ECO:0000256" key="3">
    <source>
        <dbReference type="ARBA" id="ARBA00022692"/>
    </source>
</evidence>
<name>A0A1G2TXA1_9BACT</name>
<reference evidence="9 10" key="1">
    <citation type="journal article" date="2016" name="Nat. Commun.">
        <title>Thousands of microbial genomes shed light on interconnected biogeochemical processes in an aquifer system.</title>
        <authorList>
            <person name="Anantharaman K."/>
            <person name="Brown C.T."/>
            <person name="Hug L.A."/>
            <person name="Sharon I."/>
            <person name="Castelle C.J."/>
            <person name="Probst A.J."/>
            <person name="Thomas B.C."/>
            <person name="Singh A."/>
            <person name="Wilkins M.J."/>
            <person name="Karaoz U."/>
            <person name="Brodie E.L."/>
            <person name="Williams K.H."/>
            <person name="Hubbard S.S."/>
            <person name="Banfield J.F."/>
        </authorList>
    </citation>
    <scope>NUCLEOTIDE SEQUENCE [LARGE SCALE GENOMIC DNA]</scope>
</reference>
<evidence type="ECO:0000256" key="7">
    <source>
        <dbReference type="ARBA" id="ARBA00023136"/>
    </source>
</evidence>
<proteinExistence type="predicted"/>
<keyword evidence="4" id="KW-0653">Protein transport</keyword>
<dbReference type="Gene3D" id="1.20.5.3310">
    <property type="match status" value="1"/>
</dbReference>
<sequence length="59" mass="6484">MFGLGLPEIVIILVVVVIFFFGGEKIGEIARGLGRFTGEFKKGKTEMEKEIKKAGKGLR</sequence>
<dbReference type="STRING" id="1802758.A3A96_00625"/>
<keyword evidence="6" id="KW-0811">Translocation</keyword>
<dbReference type="GO" id="GO:0016020">
    <property type="term" value="C:membrane"/>
    <property type="evidence" value="ECO:0007669"/>
    <property type="project" value="UniProtKB-ARBA"/>
</dbReference>
<evidence type="ECO:0000256" key="1">
    <source>
        <dbReference type="ARBA" id="ARBA00004167"/>
    </source>
</evidence>
<dbReference type="PANTHER" id="PTHR42982">
    <property type="entry name" value="SEC-INDEPENDENT PROTEIN TRANSLOCASE PROTEIN TATA"/>
    <property type="match status" value="1"/>
</dbReference>
<protein>
    <recommendedName>
        <fullName evidence="11">Sec-independent protein translocase protein TatA</fullName>
    </recommendedName>
</protein>
<evidence type="ECO:0000256" key="8">
    <source>
        <dbReference type="SAM" id="Phobius"/>
    </source>
</evidence>
<feature type="transmembrane region" description="Helical" evidence="8">
    <location>
        <begin position="6"/>
        <end position="23"/>
    </location>
</feature>
<keyword evidence="5 8" id="KW-1133">Transmembrane helix</keyword>
<keyword evidence="3 8" id="KW-0812">Transmembrane</keyword>
<evidence type="ECO:0000256" key="6">
    <source>
        <dbReference type="ARBA" id="ARBA00023010"/>
    </source>
</evidence>
<dbReference type="Pfam" id="PF02416">
    <property type="entry name" value="TatA_B_E"/>
    <property type="match status" value="1"/>
</dbReference>
<dbReference type="InterPro" id="IPR003369">
    <property type="entry name" value="TatA/B/E"/>
</dbReference>
<organism evidence="9 10">
    <name type="scientific">Candidatus Zambryskibacteria bacterium RIFCSPLOWO2_01_FULL_39_39</name>
    <dbReference type="NCBI Taxonomy" id="1802758"/>
    <lineage>
        <taxon>Bacteria</taxon>
        <taxon>Candidatus Zambryskiibacteriota</taxon>
    </lineage>
</organism>
<evidence type="ECO:0000256" key="4">
    <source>
        <dbReference type="ARBA" id="ARBA00022927"/>
    </source>
</evidence>
<dbReference type="PANTHER" id="PTHR42982:SF1">
    <property type="entry name" value="SEC-INDEPENDENT PROTEIN TRANSLOCASE PROTEIN TATA"/>
    <property type="match status" value="1"/>
</dbReference>
<comment type="subcellular location">
    <subcellularLocation>
        <location evidence="1">Membrane</location>
        <topology evidence="1">Single-pass membrane protein</topology>
    </subcellularLocation>
</comment>
<comment type="caution">
    <text evidence="9">The sequence shown here is derived from an EMBL/GenBank/DDBJ whole genome shotgun (WGS) entry which is preliminary data.</text>
</comment>
<dbReference type="AlphaFoldDB" id="A0A1G2TXA1"/>